<dbReference type="EMBL" id="SSMD01000007">
    <property type="protein sequence ID" value="THD72590.1"/>
    <property type="molecule type" value="Genomic_DNA"/>
</dbReference>
<reference evidence="2 3" key="1">
    <citation type="submission" date="2019-04" db="EMBL/GenBank/DDBJ databases">
        <title>Draft genome sequence of Youngimonas vesicularis.</title>
        <authorList>
            <person name="Hameed A."/>
        </authorList>
    </citation>
    <scope>NUCLEOTIDE SEQUENCE [LARGE SCALE GENOMIC DNA]</scope>
    <source>
        <strain evidence="2 3">CC-AMW-E</strain>
    </source>
</reference>
<dbReference type="GO" id="GO:0046914">
    <property type="term" value="F:transition metal ion binding"/>
    <property type="evidence" value="ECO:0007669"/>
    <property type="project" value="InterPro"/>
</dbReference>
<proteinExistence type="predicted"/>
<sequence>MLNLNSINSREDFKWEVIRKAHTDSAFRSALRQDPAGTVGKMAKVNGLKVNLHQETPDNVYFLINYNPDLPGGAGAITVNPTDNPEEVVVKKAWKDPAYRAKLVANPDAVLRAEFGAGMPAGAKLMVLEEGKDTLELILPANLDSDTGAAPAASSELSDEELEGVAGGGFFSWLAVKLGMTSSSSSCNASTNSGSCGCSSASGVRA</sequence>
<dbReference type="InterPro" id="IPR022513">
    <property type="entry name" value="TOMM_pelo"/>
</dbReference>
<accession>A0A4S3M6B1</accession>
<name>A0A4S3M6B1_9RHOB</name>
<dbReference type="AlphaFoldDB" id="A0A4S3M6B1"/>
<dbReference type="RefSeq" id="WP_136339988.1">
    <property type="nucleotide sequence ID" value="NZ_SSMD01000007.1"/>
</dbReference>
<organism evidence="2 3">
    <name type="scientific">Thalassobius vesicularis</name>
    <dbReference type="NCBI Taxonomy" id="1294297"/>
    <lineage>
        <taxon>Bacteria</taxon>
        <taxon>Pseudomonadati</taxon>
        <taxon>Pseudomonadota</taxon>
        <taxon>Alphaproteobacteria</taxon>
        <taxon>Rhodobacterales</taxon>
        <taxon>Roseobacteraceae</taxon>
        <taxon>Thalassovita</taxon>
    </lineage>
</organism>
<dbReference type="Proteomes" id="UP000306113">
    <property type="component" value="Unassembled WGS sequence"/>
</dbReference>
<comment type="caution">
    <text evidence="2">The sequence shown here is derived from an EMBL/GenBank/DDBJ whole genome shotgun (WGS) entry which is preliminary data.</text>
</comment>
<keyword evidence="3" id="KW-1185">Reference proteome</keyword>
<protein>
    <submittedName>
        <fullName evidence="2">NHLP leader peptide family natural product</fullName>
    </submittedName>
</protein>
<evidence type="ECO:0000256" key="1">
    <source>
        <dbReference type="SAM" id="MobiDB-lite"/>
    </source>
</evidence>
<dbReference type="GO" id="GO:0003824">
    <property type="term" value="F:catalytic activity"/>
    <property type="evidence" value="ECO:0007669"/>
    <property type="project" value="InterPro"/>
</dbReference>
<dbReference type="SUPFAM" id="SSF56209">
    <property type="entry name" value="Nitrile hydratase alpha chain"/>
    <property type="match status" value="2"/>
</dbReference>
<gene>
    <name evidence="2" type="ORF">E7681_14270</name>
</gene>
<dbReference type="Gene3D" id="3.90.330.10">
    <property type="entry name" value="Nitrile hydratase alpha /Thiocyanate hydrolase gamma"/>
    <property type="match status" value="1"/>
</dbReference>
<dbReference type="OrthoDB" id="528553at2"/>
<dbReference type="InterPro" id="IPR036648">
    <property type="entry name" value="CN_Hdrase_a/SCN_Hdrase_g_sf"/>
</dbReference>
<evidence type="ECO:0000313" key="2">
    <source>
        <dbReference type="EMBL" id="THD72590.1"/>
    </source>
</evidence>
<dbReference type="NCBIfam" id="TIGR03793">
    <property type="entry name" value="leader_NHLP"/>
    <property type="match status" value="1"/>
</dbReference>
<feature type="region of interest" description="Disordered" evidence="1">
    <location>
        <begin position="186"/>
        <end position="206"/>
    </location>
</feature>
<evidence type="ECO:0000313" key="3">
    <source>
        <dbReference type="Proteomes" id="UP000306113"/>
    </source>
</evidence>